<gene>
    <name evidence="1" type="ORF">SAMN04487948_103524</name>
</gene>
<proteinExistence type="predicted"/>
<dbReference type="Proteomes" id="UP000199126">
    <property type="component" value="Unassembled WGS sequence"/>
</dbReference>
<evidence type="ECO:0000313" key="2">
    <source>
        <dbReference type="Proteomes" id="UP000199126"/>
    </source>
</evidence>
<dbReference type="RefSeq" id="WP_089822963.1">
    <property type="nucleotide sequence ID" value="NZ_FODV01000003.1"/>
</dbReference>
<sequence length="133" mass="15166">MSTIRPTDRELVPVGWVQTSWGDTLRFAHRETGLHLEAACEGPSAKPCVGDTCRWRLRCRKSVGETETVASLCRASTEQRAREQLDEWMQTYNRLREQYDWDDTVAVATVADRLCGESEHAPGIDIDDRQLGW</sequence>
<reference evidence="2" key="1">
    <citation type="submission" date="2016-10" db="EMBL/GenBank/DDBJ databases">
        <authorList>
            <person name="Varghese N."/>
            <person name="Submissions S."/>
        </authorList>
    </citation>
    <scope>NUCLEOTIDE SEQUENCE [LARGE SCALE GENOMIC DNA]</scope>
    <source>
        <strain evidence="2">CGMCC 1.10121</strain>
    </source>
</reference>
<keyword evidence="2" id="KW-1185">Reference proteome</keyword>
<accession>A0A1H8R780</accession>
<organism evidence="1 2">
    <name type="scientific">Halogranum amylolyticum</name>
    <dbReference type="NCBI Taxonomy" id="660520"/>
    <lineage>
        <taxon>Archaea</taxon>
        <taxon>Methanobacteriati</taxon>
        <taxon>Methanobacteriota</taxon>
        <taxon>Stenosarchaea group</taxon>
        <taxon>Halobacteria</taxon>
        <taxon>Halobacteriales</taxon>
        <taxon>Haloferacaceae</taxon>
    </lineage>
</organism>
<dbReference type="OrthoDB" id="270718at2157"/>
<protein>
    <submittedName>
        <fullName evidence="1">Uncharacterized protein</fullName>
    </submittedName>
</protein>
<dbReference type="AlphaFoldDB" id="A0A1H8R780"/>
<evidence type="ECO:0000313" key="1">
    <source>
        <dbReference type="EMBL" id="SEO61978.1"/>
    </source>
</evidence>
<name>A0A1H8R780_9EURY</name>
<dbReference type="EMBL" id="FODV01000003">
    <property type="protein sequence ID" value="SEO61978.1"/>
    <property type="molecule type" value="Genomic_DNA"/>
</dbReference>